<sequence>MPLTISGKKYYRTQEALALMGLPRSTFFKWLKEEKIKDAQYKDINGWRLFSDEEIKKIKKYKETLIINK</sequence>
<name>A0A847J2S3_9LACT</name>
<dbReference type="Gene3D" id="1.10.1660.10">
    <property type="match status" value="1"/>
</dbReference>
<protein>
    <submittedName>
        <fullName evidence="1">Uncharacterized protein</fullName>
    </submittedName>
</protein>
<dbReference type="InterPro" id="IPR009061">
    <property type="entry name" value="DNA-bd_dom_put_sf"/>
</dbReference>
<dbReference type="SUPFAM" id="SSF46955">
    <property type="entry name" value="Putative DNA-binding domain"/>
    <property type="match status" value="1"/>
</dbReference>
<evidence type="ECO:0000313" key="2">
    <source>
        <dbReference type="Proteomes" id="UP000559962"/>
    </source>
</evidence>
<organism evidence="1 2">
    <name type="scientific">Pseudolactococcus chungangensis</name>
    <dbReference type="NCBI Taxonomy" id="451457"/>
    <lineage>
        <taxon>Bacteria</taxon>
        <taxon>Bacillati</taxon>
        <taxon>Bacillota</taxon>
        <taxon>Bacilli</taxon>
        <taxon>Lactobacillales</taxon>
        <taxon>Streptococcaceae</taxon>
        <taxon>Pseudolactococcus</taxon>
    </lineage>
</organism>
<reference evidence="1 2" key="1">
    <citation type="journal article" date="2020" name="Biotechnol. Biofuels">
        <title>New insights from the biogas microbiome by comprehensive genome-resolved metagenomics of nearly 1600 species originating from multiple anaerobic digesters.</title>
        <authorList>
            <person name="Campanaro S."/>
            <person name="Treu L."/>
            <person name="Rodriguez-R L.M."/>
            <person name="Kovalovszki A."/>
            <person name="Ziels R.M."/>
            <person name="Maus I."/>
            <person name="Zhu X."/>
            <person name="Kougias P.G."/>
            <person name="Basile A."/>
            <person name="Luo G."/>
            <person name="Schluter A."/>
            <person name="Konstantinidis K.T."/>
            <person name="Angelidaki I."/>
        </authorList>
    </citation>
    <scope>NUCLEOTIDE SEQUENCE [LARGE SCALE GENOMIC DNA]</scope>
    <source>
        <strain evidence="1">AS27yjCOA_61</strain>
    </source>
</reference>
<comment type="caution">
    <text evidence="1">The sequence shown here is derived from an EMBL/GenBank/DDBJ whole genome shotgun (WGS) entry which is preliminary data.</text>
</comment>
<evidence type="ECO:0000313" key="1">
    <source>
        <dbReference type="EMBL" id="NLH35659.1"/>
    </source>
</evidence>
<dbReference type="Proteomes" id="UP000559962">
    <property type="component" value="Unassembled WGS sequence"/>
</dbReference>
<dbReference type="EMBL" id="JAAYVO010000085">
    <property type="protein sequence ID" value="NLH35659.1"/>
    <property type="molecule type" value="Genomic_DNA"/>
</dbReference>
<accession>A0A847J2S3</accession>
<gene>
    <name evidence="1" type="ORF">GX453_06515</name>
</gene>
<dbReference type="AlphaFoldDB" id="A0A847J2S3"/>
<proteinExistence type="predicted"/>